<sequence>MVYLCFNTRVNVNYIDSLLIFQMQSSEMALSSAPSETNNVRTIVARRYYVKHSIVPFEEDATHEFKGHANICIEDIPNYCVNAGASSKRSRQPISKTLNGFINTGEGGTVYCGILDSGSVKGIKLIQYKKDHYVASVDDCMGRFNPPVDKSRYEVRFIPVVEPNSSQAEISAICSYDSRKGVSLESRRREHLLRSQNYCWCDKESIALFNNNVIAPSYIIEICIKPWAECASMKNSSSLVNILSPYHEDEEGLCYFRRQASVVQYSLCEMIQFTRQDVQDYFKEKIKKLEEQLKMIIVSGNKIL</sequence>
<accession>A0A8S4PI88</accession>
<dbReference type="Proteomes" id="UP000749559">
    <property type="component" value="Unassembled WGS sequence"/>
</dbReference>
<name>A0A8S4PI88_OWEFU</name>
<dbReference type="OrthoDB" id="10259112at2759"/>
<protein>
    <recommendedName>
        <fullName evidence="3">Schlafen AlbA-2 domain-containing protein</fullName>
    </recommendedName>
</protein>
<keyword evidence="2" id="KW-1185">Reference proteome</keyword>
<comment type="caution">
    <text evidence="1">The sequence shown here is derived from an EMBL/GenBank/DDBJ whole genome shotgun (WGS) entry which is preliminary data.</text>
</comment>
<dbReference type="PANTHER" id="PTHR12155">
    <property type="entry name" value="SCHLAFEN"/>
    <property type="match status" value="1"/>
</dbReference>
<dbReference type="EMBL" id="CAIIXF020000008">
    <property type="protein sequence ID" value="CAH1792834.1"/>
    <property type="molecule type" value="Genomic_DNA"/>
</dbReference>
<proteinExistence type="predicted"/>
<gene>
    <name evidence="1" type="ORF">OFUS_LOCUS17759</name>
</gene>
<evidence type="ECO:0008006" key="3">
    <source>
        <dbReference type="Google" id="ProtNLM"/>
    </source>
</evidence>
<organism evidence="1 2">
    <name type="scientific">Owenia fusiformis</name>
    <name type="common">Polychaete worm</name>
    <dbReference type="NCBI Taxonomy" id="6347"/>
    <lineage>
        <taxon>Eukaryota</taxon>
        <taxon>Metazoa</taxon>
        <taxon>Spiralia</taxon>
        <taxon>Lophotrochozoa</taxon>
        <taxon>Annelida</taxon>
        <taxon>Polychaeta</taxon>
        <taxon>Sedentaria</taxon>
        <taxon>Canalipalpata</taxon>
        <taxon>Sabellida</taxon>
        <taxon>Oweniida</taxon>
        <taxon>Oweniidae</taxon>
        <taxon>Owenia</taxon>
    </lineage>
</organism>
<dbReference type="AlphaFoldDB" id="A0A8S4PI88"/>
<dbReference type="InterPro" id="IPR029684">
    <property type="entry name" value="Schlafen"/>
</dbReference>
<evidence type="ECO:0000313" key="2">
    <source>
        <dbReference type="Proteomes" id="UP000749559"/>
    </source>
</evidence>
<dbReference type="PANTHER" id="PTHR12155:SF41">
    <property type="entry name" value="SCHLAFEN ALBA-2 DOMAIN-CONTAINING PROTEIN"/>
    <property type="match status" value="1"/>
</dbReference>
<reference evidence="1" key="1">
    <citation type="submission" date="2022-03" db="EMBL/GenBank/DDBJ databases">
        <authorList>
            <person name="Martin C."/>
        </authorList>
    </citation>
    <scope>NUCLEOTIDE SEQUENCE</scope>
</reference>
<evidence type="ECO:0000313" key="1">
    <source>
        <dbReference type="EMBL" id="CAH1792834.1"/>
    </source>
</evidence>